<reference evidence="7 9" key="2">
    <citation type="journal article" date="2016" name="Appl. Microbiol. Biotechnol.">
        <title>Exploiting the genome sequence of Streptomyces nodosus for enhanced antibiotic production.</title>
        <authorList>
            <person name="Sweeney P."/>
            <person name="Murphy C.D."/>
            <person name="Caffrey P."/>
        </authorList>
    </citation>
    <scope>NUCLEOTIDE SEQUENCE [LARGE SCALE GENOMIC DNA]</scope>
    <source>
        <strain evidence="7 9">ATCC 14899</strain>
    </source>
</reference>
<dbReference type="GO" id="GO:0016887">
    <property type="term" value="F:ATP hydrolysis activity"/>
    <property type="evidence" value="ECO:0007669"/>
    <property type="project" value="InterPro"/>
</dbReference>
<dbReference type="Gene3D" id="3.40.50.300">
    <property type="entry name" value="P-loop containing nucleotide triphosphate hydrolases"/>
    <property type="match status" value="2"/>
</dbReference>
<feature type="coiled-coil region" evidence="4">
    <location>
        <begin position="246"/>
        <end position="273"/>
    </location>
</feature>
<dbReference type="PROSITE" id="PS00211">
    <property type="entry name" value="ABC_TRANSPORTER_1"/>
    <property type="match status" value="1"/>
</dbReference>
<dbReference type="OrthoDB" id="3169603at2"/>
<dbReference type="HOGENOM" id="CLU_000604_36_0_11"/>
<keyword evidence="9" id="KW-1185">Reference proteome</keyword>
<dbReference type="InterPro" id="IPR027417">
    <property type="entry name" value="P-loop_NTPase"/>
</dbReference>
<evidence type="ECO:0000256" key="1">
    <source>
        <dbReference type="ARBA" id="ARBA00022737"/>
    </source>
</evidence>
<dbReference type="Pfam" id="PF00005">
    <property type="entry name" value="ABC_tran"/>
    <property type="match status" value="2"/>
</dbReference>
<dbReference type="PANTHER" id="PTHR19211">
    <property type="entry name" value="ATP-BINDING TRANSPORT PROTEIN-RELATED"/>
    <property type="match status" value="1"/>
</dbReference>
<feature type="domain" description="ABC transporter" evidence="6">
    <location>
        <begin position="5"/>
        <end position="264"/>
    </location>
</feature>
<keyword evidence="3 7" id="KW-0067">ATP-binding</keyword>
<proteinExistence type="predicted"/>
<name>A0A0B5DTT3_9ACTN</name>
<evidence type="ECO:0000313" key="8">
    <source>
        <dbReference type="EMBL" id="QEV42041.1"/>
    </source>
</evidence>
<evidence type="ECO:0000259" key="6">
    <source>
        <dbReference type="PROSITE" id="PS50893"/>
    </source>
</evidence>
<protein>
    <submittedName>
        <fullName evidence="7 8">ABC transporter ATP-binding protein</fullName>
    </submittedName>
</protein>
<dbReference type="STRING" id="40318.SNOD_28590"/>
<dbReference type="CDD" id="cd03221">
    <property type="entry name" value="ABCF_EF-3"/>
    <property type="match status" value="2"/>
</dbReference>
<feature type="compositionally biased region" description="Basic and acidic residues" evidence="5">
    <location>
        <begin position="292"/>
        <end position="312"/>
    </location>
</feature>
<dbReference type="SMART" id="SM00382">
    <property type="entry name" value="AAA"/>
    <property type="match status" value="2"/>
</dbReference>
<sequence length="546" mass="58951">MTATLVAKDLTAGHGDRSLFSGLDLVVAPGDVIGLVGANGAGKSTLLRMLAGLLTPEGGEMLLTPPTATVGHLPQEPERRPGETVREFLARRTGVAEAQRLMDEATEGLVEGRPGADDAYAVSLERWLGLGGADLDERAEEAAGSLGLGVGLDQPMTSLSGGQAARAGLASLLLSRYDVFLLDEPTNDLDLDGLERLEQFVGGLRAGTVVVSHDREFLTRTVTKVLELDLAQGRINLYGGGYEAYLEERERDRRHAREDYEEYADKKSALQDRARTQRAWMDKGVKNARRKAGNDNDKIGRKFRSDSSEKQAAKARQTQRMIERLEEVEEPRKEWELRMEIAAAPRSGAVVATLRDAEVRRGDFTFGPVSLQLDWADRVAVTGANGAGKSTLLGALLGRVPLDAGHAALGSGVLVGEVDQARGLFHGAGPLLDAFRAAVPDLEPVDVRTLLAKFGLKSDHVLRPAASLSPGERTRAALALLQGRGVNLLVLDEPTNHLDLPAIEQLESALDTYQGTLLLVTHDRRMLDAVRVTRRLEVADGKVTER</sequence>
<dbReference type="InterPro" id="IPR050611">
    <property type="entry name" value="ABCF"/>
</dbReference>
<dbReference type="InterPro" id="IPR003439">
    <property type="entry name" value="ABC_transporter-like_ATP-bd"/>
</dbReference>
<dbReference type="Proteomes" id="UP000325763">
    <property type="component" value="Chromosome"/>
</dbReference>
<organism evidence="7 9">
    <name type="scientific">Streptomyces nodosus</name>
    <dbReference type="NCBI Taxonomy" id="40318"/>
    <lineage>
        <taxon>Bacteria</taxon>
        <taxon>Bacillati</taxon>
        <taxon>Actinomycetota</taxon>
        <taxon>Actinomycetes</taxon>
        <taxon>Kitasatosporales</taxon>
        <taxon>Streptomycetaceae</taxon>
        <taxon>Streptomyces</taxon>
    </lineage>
</organism>
<evidence type="ECO:0000256" key="4">
    <source>
        <dbReference type="SAM" id="Coils"/>
    </source>
</evidence>
<dbReference type="FunFam" id="3.40.50.300:FF:001320">
    <property type="entry name" value="Heme ABC transporter ATP-binding protein"/>
    <property type="match status" value="1"/>
</dbReference>
<keyword evidence="4" id="KW-0175">Coiled coil</keyword>
<dbReference type="SUPFAM" id="SSF52540">
    <property type="entry name" value="P-loop containing nucleoside triphosphate hydrolases"/>
    <property type="match status" value="2"/>
</dbReference>
<dbReference type="EMBL" id="CP023747">
    <property type="protein sequence ID" value="QEV42041.1"/>
    <property type="molecule type" value="Genomic_DNA"/>
</dbReference>
<evidence type="ECO:0000256" key="3">
    <source>
        <dbReference type="ARBA" id="ARBA00022840"/>
    </source>
</evidence>
<evidence type="ECO:0000313" key="10">
    <source>
        <dbReference type="Proteomes" id="UP000325763"/>
    </source>
</evidence>
<dbReference type="RefSeq" id="WP_043445637.1">
    <property type="nucleotide sequence ID" value="NZ_CP009313.1"/>
</dbReference>
<dbReference type="Proteomes" id="UP000031526">
    <property type="component" value="Chromosome"/>
</dbReference>
<keyword evidence="2" id="KW-0547">Nucleotide-binding</keyword>
<dbReference type="GO" id="GO:0005524">
    <property type="term" value="F:ATP binding"/>
    <property type="evidence" value="ECO:0007669"/>
    <property type="project" value="UniProtKB-KW"/>
</dbReference>
<reference evidence="8 10" key="3">
    <citation type="submission" date="2017-09" db="EMBL/GenBank/DDBJ databases">
        <title>Streptomyces genome completion.</title>
        <authorList>
            <person name="Lee N."/>
            <person name="Cho B.-K."/>
        </authorList>
    </citation>
    <scope>NUCLEOTIDE SEQUENCE [LARGE SCALE GENOMIC DNA]</scope>
    <source>
        <strain evidence="8 10">ATCC 14899</strain>
    </source>
</reference>
<evidence type="ECO:0000256" key="2">
    <source>
        <dbReference type="ARBA" id="ARBA00022741"/>
    </source>
</evidence>
<dbReference type="PROSITE" id="PS50893">
    <property type="entry name" value="ABC_TRANSPORTER_2"/>
    <property type="match status" value="1"/>
</dbReference>
<evidence type="ECO:0000313" key="7">
    <source>
        <dbReference type="EMBL" id="AJE43537.1"/>
    </source>
</evidence>
<dbReference type="EMBL" id="CP009313">
    <property type="protein sequence ID" value="AJE43537.1"/>
    <property type="molecule type" value="Genomic_DNA"/>
</dbReference>
<dbReference type="InterPro" id="IPR017871">
    <property type="entry name" value="ABC_transporter-like_CS"/>
</dbReference>
<dbReference type="FunFam" id="3.40.50.300:FF:001807">
    <property type="entry name" value="ABC transporter ATP-binding protein"/>
    <property type="match status" value="1"/>
</dbReference>
<feature type="region of interest" description="Disordered" evidence="5">
    <location>
        <begin position="288"/>
        <end position="318"/>
    </location>
</feature>
<evidence type="ECO:0000256" key="5">
    <source>
        <dbReference type="SAM" id="MobiDB-lite"/>
    </source>
</evidence>
<dbReference type="InterPro" id="IPR003593">
    <property type="entry name" value="AAA+_ATPase"/>
</dbReference>
<accession>A0A0B5DTT3</accession>
<dbReference type="AlphaFoldDB" id="A0A0B5DTT3"/>
<keyword evidence="1" id="KW-0677">Repeat</keyword>
<dbReference type="PANTHER" id="PTHR19211:SF123">
    <property type="entry name" value="ABC TRANSPORTER"/>
    <property type="match status" value="1"/>
</dbReference>
<evidence type="ECO:0000313" key="9">
    <source>
        <dbReference type="Proteomes" id="UP000031526"/>
    </source>
</evidence>
<gene>
    <name evidence="8" type="ORF">CP978_28855</name>
    <name evidence="7" type="ORF">SNOD_28590</name>
</gene>
<reference evidence="9" key="1">
    <citation type="submission" date="2014-09" db="EMBL/GenBank/DDBJ databases">
        <title>Sequence of the Streptomyces nodosus genome.</title>
        <authorList>
            <person name="Sweeney P."/>
            <person name="Stephens N."/>
            <person name="Murphy C."/>
            <person name="Caffrey P."/>
        </authorList>
    </citation>
    <scope>NUCLEOTIDE SEQUENCE [LARGE SCALE GENOMIC DNA]</scope>
    <source>
        <strain evidence="9">ATCC 14899</strain>
    </source>
</reference>
<dbReference type="KEGG" id="snq:CP978_28855"/>